<dbReference type="InterPro" id="IPR013083">
    <property type="entry name" value="Znf_RING/FYVE/PHD"/>
</dbReference>
<feature type="compositionally biased region" description="Low complexity" evidence="1">
    <location>
        <begin position="1754"/>
        <end position="1770"/>
    </location>
</feature>
<feature type="compositionally biased region" description="Pro residues" evidence="1">
    <location>
        <begin position="1830"/>
        <end position="1843"/>
    </location>
</feature>
<feature type="compositionally biased region" description="Basic and acidic residues" evidence="1">
    <location>
        <begin position="916"/>
        <end position="926"/>
    </location>
</feature>
<dbReference type="Proteomes" id="UP000075880">
    <property type="component" value="Unassembled WGS sequence"/>
</dbReference>
<feature type="compositionally biased region" description="Polar residues" evidence="1">
    <location>
        <begin position="624"/>
        <end position="637"/>
    </location>
</feature>
<dbReference type="Gene3D" id="3.30.40.10">
    <property type="entry name" value="Zinc/RING finger domain, C3HC4 (zinc finger)"/>
    <property type="match status" value="1"/>
</dbReference>
<feature type="region of interest" description="Disordered" evidence="1">
    <location>
        <begin position="1444"/>
        <end position="1470"/>
    </location>
</feature>
<feature type="compositionally biased region" description="Gly residues" evidence="1">
    <location>
        <begin position="2060"/>
        <end position="2077"/>
    </location>
</feature>
<dbReference type="EnsemblMetazoa" id="ENSAATROPT011565">
    <property type="protein sequence ID" value="ENSAATROPP010462"/>
    <property type="gene ID" value="ENSAATROPG009391"/>
</dbReference>
<feature type="region of interest" description="Disordered" evidence="1">
    <location>
        <begin position="1681"/>
        <end position="1708"/>
    </location>
</feature>
<feature type="region of interest" description="Disordered" evidence="1">
    <location>
        <begin position="1647"/>
        <end position="1666"/>
    </location>
</feature>
<feature type="region of interest" description="Disordered" evidence="1">
    <location>
        <begin position="2038"/>
        <end position="2100"/>
    </location>
</feature>
<feature type="region of interest" description="Disordered" evidence="1">
    <location>
        <begin position="1544"/>
        <end position="1617"/>
    </location>
</feature>
<feature type="region of interest" description="Disordered" evidence="1">
    <location>
        <begin position="441"/>
        <end position="500"/>
    </location>
</feature>
<accession>A0AAG5DGW3</accession>
<feature type="compositionally biased region" description="Low complexity" evidence="1">
    <location>
        <begin position="1400"/>
        <end position="1415"/>
    </location>
</feature>
<feature type="compositionally biased region" description="Basic and acidic residues" evidence="1">
    <location>
        <begin position="2038"/>
        <end position="2055"/>
    </location>
</feature>
<evidence type="ECO:0000313" key="2">
    <source>
        <dbReference type="EnsemblMetazoa" id="ENSAATROPP010462"/>
    </source>
</evidence>
<dbReference type="InterPro" id="IPR011011">
    <property type="entry name" value="Znf_FYVE_PHD"/>
</dbReference>
<feature type="region of interest" description="Disordered" evidence="1">
    <location>
        <begin position="1818"/>
        <end position="1846"/>
    </location>
</feature>
<keyword evidence="3" id="KW-1185">Reference proteome</keyword>
<feature type="compositionally biased region" description="Low complexity" evidence="1">
    <location>
        <begin position="1372"/>
        <end position="1384"/>
    </location>
</feature>
<evidence type="ECO:0000256" key="1">
    <source>
        <dbReference type="SAM" id="MobiDB-lite"/>
    </source>
</evidence>
<feature type="region of interest" description="Disordered" evidence="1">
    <location>
        <begin position="914"/>
        <end position="942"/>
    </location>
</feature>
<feature type="region of interest" description="Disordered" evidence="1">
    <location>
        <begin position="1970"/>
        <end position="1993"/>
    </location>
</feature>
<feature type="compositionally biased region" description="Polar residues" evidence="1">
    <location>
        <begin position="1681"/>
        <end position="1701"/>
    </location>
</feature>
<feature type="region of interest" description="Disordered" evidence="1">
    <location>
        <begin position="1360"/>
        <end position="1415"/>
    </location>
</feature>
<feature type="region of interest" description="Disordered" evidence="1">
    <location>
        <begin position="622"/>
        <end position="695"/>
    </location>
</feature>
<organism evidence="2 3">
    <name type="scientific">Anopheles atroparvus</name>
    <name type="common">European mosquito</name>
    <dbReference type="NCBI Taxonomy" id="41427"/>
    <lineage>
        <taxon>Eukaryota</taxon>
        <taxon>Metazoa</taxon>
        <taxon>Ecdysozoa</taxon>
        <taxon>Arthropoda</taxon>
        <taxon>Hexapoda</taxon>
        <taxon>Insecta</taxon>
        <taxon>Pterygota</taxon>
        <taxon>Neoptera</taxon>
        <taxon>Endopterygota</taxon>
        <taxon>Diptera</taxon>
        <taxon>Nematocera</taxon>
        <taxon>Culicoidea</taxon>
        <taxon>Culicidae</taxon>
        <taxon>Anophelinae</taxon>
        <taxon>Anopheles</taxon>
    </lineage>
</organism>
<feature type="region of interest" description="Disordered" evidence="1">
    <location>
        <begin position="1750"/>
        <end position="1780"/>
    </location>
</feature>
<evidence type="ECO:0008006" key="4">
    <source>
        <dbReference type="Google" id="ProtNLM"/>
    </source>
</evidence>
<reference evidence="2" key="1">
    <citation type="submission" date="2024-04" db="UniProtKB">
        <authorList>
            <consortium name="EnsemblMetazoa"/>
        </authorList>
    </citation>
    <scope>IDENTIFICATION</scope>
    <source>
        <strain evidence="2">EBRO</strain>
    </source>
</reference>
<feature type="compositionally biased region" description="Polar residues" evidence="1">
    <location>
        <begin position="676"/>
        <end position="695"/>
    </location>
</feature>
<feature type="region of interest" description="Disordered" evidence="1">
    <location>
        <begin position="366"/>
        <end position="393"/>
    </location>
</feature>
<feature type="compositionally biased region" description="Polar residues" evidence="1">
    <location>
        <begin position="861"/>
        <end position="879"/>
    </location>
</feature>
<feature type="compositionally biased region" description="Basic and acidic residues" evidence="1">
    <location>
        <begin position="1594"/>
        <end position="1608"/>
    </location>
</feature>
<evidence type="ECO:0000313" key="3">
    <source>
        <dbReference type="Proteomes" id="UP000075880"/>
    </source>
</evidence>
<feature type="compositionally biased region" description="Polar residues" evidence="1">
    <location>
        <begin position="484"/>
        <end position="493"/>
    </location>
</feature>
<feature type="compositionally biased region" description="Polar residues" evidence="1">
    <location>
        <begin position="1444"/>
        <end position="1461"/>
    </location>
</feature>
<feature type="region of interest" description="Disordered" evidence="1">
    <location>
        <begin position="1486"/>
        <end position="1515"/>
    </location>
</feature>
<feature type="region of interest" description="Disordered" evidence="1">
    <location>
        <begin position="976"/>
        <end position="1033"/>
    </location>
</feature>
<proteinExistence type="predicted"/>
<name>A0AAG5DGW3_ANOAO</name>
<sequence length="2116" mass="228862">MLPADLFLGVPGSTMKLTPGVGMTLLIGVAGSFFLVAQSHRLLRSKLSQRRRSSRKPDVAECYMCNANIELESTDSFATCRGCERLVCRGENCCQWVESIGIWECTGCQSNRVIQQKAGEWLLNQLTARLQQPGPVELKEGNLLGLGLDSEDARSTTSSTVSVNQRIKVREFIEELLSSMLHGPLDDVSVGQLMKHESYLPLWEGQQQHHSPSDQHFELKRLIQKILEEIAKLPELLNHSGLPLRPEEHLPYFDPKKYEQLVATAVLNKVVDDYRNPKNFTNAGDVAAKPYAVGGGAVDLNHNQLTEGGGSHHTGALNAEALRQMSVTADDLHAHEAASYSATGDRRLSDTDESYLSDYIQRHKVPLPDLSDTTTGSGSGAEDDDLQSLKSNATDGTWEENWLFRKRQLKTTESSIAMLVPSPTEEVKALIGDKNADEISDLSEAGSDCEGYESDSNVAPVGGVTAGELNPPTARSSSKDETSEGLSSSSKQQDSLEEDHLPADSLVSISSLPGNEEVLSEAKNSQLVAEQERSSGGGKHQSAAGGSLIEDLISIEPVAEKVETTNPTLTNPFFDDPFEVNNSVITDDVKLLQRTETSDIRSTTAEPCTNGHGDRKEVPIDRAAQQQQHHTHSNICPSNPVADSVVEPVVTGRSVEDRPSSSEVVADSAKNGSGARETNLTNNANTGENTNQTERLNTPVPPLLLLMDSLSPPGSPVQQVLSPHPIMMTITDVFDRMASSAPLAAISEELPPAAMLLDVGDSQPTGVASMDDSFDQYSSPLSTISEELPPTGEMETNDEAFLLIDDTAGGSTEDSLASLVHTENDQGLEGSISEELPVKVLPQRSDEAVPMVDTTLGGKTEPSSPTDSQKALKQIESTSEQLPAKVTMDTCDQNVPLLDITLGGVAEDAITSPMNSEKDLQQKESTAEELPPDCTSTEEDPFATSPIRQMSEESMPAPVHSKEDQEPVELASEQLLGPTGLTDSTSTEDVPLVSRPVESVTSLGIADDDKEPVEPVRTTSEAILSPMDSFQDDSEYRTVSEATNNSLILVESFEELDPFSVSDMPQEPNGLQHFEDEFSSLVEKSESENTEIEDTQEPTVAVHSSPDFLQIRETAAAHYVRNLEEIEFAEQLKPMNAPCVVETSKRNPFEEENNDTDKPTQITLHADLVTFDNNAPSPERNPGIAAVTQQMRAYCEELKCILNRPSVGKVGQEMKPSEEESEQWEMVEAPELATFGDELEQAEVDPTVTEVRPCKDHAIRVEPLLELDEPFPSVIEIGNIRMAEYSESLKNIEYVEEAIVMEEQAEVLPDATLEMEEGTSVALSVSSPEPSHHIVAVKYTPSAEDPPSQIASENDVPSIADEATESSQGSCPTPRTTPEETLLESIESQSESKIDDTSMPFSDSDLPSLSSPFTSTTGNVTTTTAINNCMPTNITDQVTTPSISTSTIEHTDTNPSNNTRFGSELSADAPPSPFVADCSIIPAQSTAEQQAAVSNGGHHGQPLGQPPSVDAGLDEQNKQSLDDAGTLIPGSIAEREHLKWRNAKPIANNPYSPDALQRRLSEKSRPSSMIELDRLVKKDAAPNGAAVVLMDDEDRPKEPVDSGTENDRSLQSVMGGGLSEKKKIGREYYINDPERLRAGGGVVKQTLGMEQKQQQQQQQLSHSTDDEKSLLLGRNVDDGESNQLKVATPTGTTLSRSSSFGKPQDPNAENIFAARPIQVTTDDPILRKGTKVNHLSMAAREIFLIPLEQDPNGSLVSSSSEVSINSPSSSGARPELDSLTYSEDSDVTRIYDLTTGESKVIRSGVPSSTAETILQILPQQPSPVNRPSVSPAPFPASPKPPSPVGGQDERTFLRTAQFVVKPLSPETIKFFAPKRKLSFTGSNSNLAATGGPGQTMHSSLHIDFPATRAPNGSEFSIIEKDVIDVLPSVKELAKCYSGSCSEVSTMPPKPLYKPRVKLRKDFLRQSSDVLNEEGSSSMPDAGTKGHRQYSSTSSIAVRDEIREIRKINLDAYRQQSTFYPMAPGHSITARSLSKQIREHKTNVTDDHKVGQHEELPGSNGRNGGGGGGGDGNQGGDVLGDEVNAGHASPERPSSPVFLPGHLKSSIEFFESLRNNP</sequence>
<feature type="region of interest" description="Disordered" evidence="1">
    <location>
        <begin position="518"/>
        <end position="545"/>
    </location>
</feature>
<dbReference type="SUPFAM" id="SSF57903">
    <property type="entry name" value="FYVE/PHD zinc finger"/>
    <property type="match status" value="1"/>
</dbReference>
<protein>
    <recommendedName>
        <fullName evidence="4">FYVE-type zinc finger domain-containing protein</fullName>
    </recommendedName>
</protein>
<feature type="compositionally biased region" description="Basic and acidic residues" evidence="1">
    <location>
        <begin position="1556"/>
        <end position="1580"/>
    </location>
</feature>
<feature type="region of interest" description="Disordered" evidence="1">
    <location>
        <begin position="853"/>
        <end position="879"/>
    </location>
</feature>